<dbReference type="InterPro" id="IPR050083">
    <property type="entry name" value="HtpX_protease"/>
</dbReference>
<dbReference type="EMBL" id="VZCC01000096">
    <property type="protein sequence ID" value="MQN84769.1"/>
    <property type="molecule type" value="Genomic_DNA"/>
</dbReference>
<organism evidence="13 14">
    <name type="scientific">Segatella copri</name>
    <dbReference type="NCBI Taxonomy" id="165179"/>
    <lineage>
        <taxon>Bacteria</taxon>
        <taxon>Pseudomonadati</taxon>
        <taxon>Bacteroidota</taxon>
        <taxon>Bacteroidia</taxon>
        <taxon>Bacteroidales</taxon>
        <taxon>Prevotellaceae</taxon>
        <taxon>Segatella</taxon>
    </lineage>
</organism>
<dbReference type="GO" id="GO:0006508">
    <property type="term" value="P:proteolysis"/>
    <property type="evidence" value="ECO:0007669"/>
    <property type="project" value="UniProtKB-KW"/>
</dbReference>
<accession>A0AA90UZY9</accession>
<dbReference type="AlphaFoldDB" id="A0AA90UZY9"/>
<comment type="caution">
    <text evidence="13">The sequence shown here is derived from an EMBL/GenBank/DDBJ whole genome shotgun (WGS) entry which is preliminary data.</text>
</comment>
<dbReference type="GO" id="GO:0046872">
    <property type="term" value="F:metal ion binding"/>
    <property type="evidence" value="ECO:0007669"/>
    <property type="project" value="UniProtKB-KW"/>
</dbReference>
<feature type="transmembrane region" description="Helical" evidence="11">
    <location>
        <begin position="58"/>
        <end position="81"/>
    </location>
</feature>
<keyword evidence="10 11" id="KW-0472">Membrane</keyword>
<evidence type="ECO:0000256" key="4">
    <source>
        <dbReference type="ARBA" id="ARBA00022692"/>
    </source>
</evidence>
<proteinExistence type="predicted"/>
<evidence type="ECO:0000256" key="11">
    <source>
        <dbReference type="SAM" id="Phobius"/>
    </source>
</evidence>
<name>A0AA90UZY9_9BACT</name>
<feature type="transmembrane region" description="Helical" evidence="11">
    <location>
        <begin position="12"/>
        <end position="38"/>
    </location>
</feature>
<evidence type="ECO:0000256" key="8">
    <source>
        <dbReference type="ARBA" id="ARBA00022989"/>
    </source>
</evidence>
<protein>
    <submittedName>
        <fullName evidence="13">M48 family metalloprotease</fullName>
    </submittedName>
</protein>
<keyword evidence="8 11" id="KW-1133">Transmembrane helix</keyword>
<keyword evidence="3" id="KW-0645">Protease</keyword>
<dbReference type="PANTHER" id="PTHR43221:SF2">
    <property type="entry name" value="PROTEASE HTPX HOMOLOG"/>
    <property type="match status" value="1"/>
</dbReference>
<dbReference type="CDD" id="cd07328">
    <property type="entry name" value="M48_Ste24p_like"/>
    <property type="match status" value="1"/>
</dbReference>
<feature type="transmembrane region" description="Helical" evidence="11">
    <location>
        <begin position="227"/>
        <end position="247"/>
    </location>
</feature>
<keyword evidence="6" id="KW-0378">Hydrolase</keyword>
<keyword evidence="4 11" id="KW-0812">Transmembrane</keyword>
<evidence type="ECO:0000256" key="5">
    <source>
        <dbReference type="ARBA" id="ARBA00022723"/>
    </source>
</evidence>
<keyword evidence="2" id="KW-1003">Cell membrane</keyword>
<evidence type="ECO:0000256" key="6">
    <source>
        <dbReference type="ARBA" id="ARBA00022801"/>
    </source>
</evidence>
<dbReference type="GO" id="GO:0004222">
    <property type="term" value="F:metalloendopeptidase activity"/>
    <property type="evidence" value="ECO:0007669"/>
    <property type="project" value="InterPro"/>
</dbReference>
<evidence type="ECO:0000256" key="9">
    <source>
        <dbReference type="ARBA" id="ARBA00023049"/>
    </source>
</evidence>
<evidence type="ECO:0000256" key="10">
    <source>
        <dbReference type="ARBA" id="ARBA00023136"/>
    </source>
</evidence>
<evidence type="ECO:0000256" key="3">
    <source>
        <dbReference type="ARBA" id="ARBA00022670"/>
    </source>
</evidence>
<dbReference type="PROSITE" id="PS51257">
    <property type="entry name" value="PROKAR_LIPOPROTEIN"/>
    <property type="match status" value="1"/>
</dbReference>
<gene>
    <name evidence="13" type="ORF">F7D74_12480</name>
</gene>
<evidence type="ECO:0000313" key="14">
    <source>
        <dbReference type="Proteomes" id="UP000421408"/>
    </source>
</evidence>
<keyword evidence="5" id="KW-0479">Metal-binding</keyword>
<reference evidence="14" key="1">
    <citation type="submission" date="2019-09" db="EMBL/GenBank/DDBJ databases">
        <title>Distinct polysaccharide growth profiles of human intestinal Prevotella copri isolates.</title>
        <authorList>
            <person name="Fehlner-Peach H."/>
            <person name="Magnabosco C."/>
            <person name="Raghavan V."/>
            <person name="Scher J.U."/>
            <person name="Tett A."/>
            <person name="Cox L.M."/>
            <person name="Gottsegen C."/>
            <person name="Watters A."/>
            <person name="Wiltshire- Gordon J.D."/>
            <person name="Segata N."/>
            <person name="Bonneau R."/>
            <person name="Littman D.R."/>
        </authorList>
    </citation>
    <scope>NUCLEOTIDE SEQUENCE [LARGE SCALE GENOMIC DNA]</scope>
    <source>
        <strain evidence="14">iAA108</strain>
    </source>
</reference>
<evidence type="ECO:0000259" key="12">
    <source>
        <dbReference type="Pfam" id="PF01435"/>
    </source>
</evidence>
<dbReference type="Proteomes" id="UP000421408">
    <property type="component" value="Unassembled WGS sequence"/>
</dbReference>
<keyword evidence="7" id="KW-0862">Zinc</keyword>
<evidence type="ECO:0000256" key="2">
    <source>
        <dbReference type="ARBA" id="ARBA00022475"/>
    </source>
</evidence>
<sequence length="701" mass="81249">MNSELNKQCTIVLFKIVLFFLSYLLLVAFGCVFVYVAYYCFINYGLPGIMECYDSGEFFSLLCIVLLIALPCCFLLLYGLYPLKFLLRKSNKSDASRVEVTKEKMPKLFTLIEEVAKSTGCKMPLHVFLSNEVNASVFYNNTLQSIFFPTRKNLVVGLGLFVNTNTEEVKSIIAHEFGHFAQSSMKIGSVIYYLNTVMYDMAFQEDRWDAWLDKYFRGLMNLCRFGGWYGVIGQIVLFLLYHILVFVKDVLRWMYKFVNRSYYSLSRQMEFDADRVACSIVGKEMFVSAMIKVSFASVAESNAVASWRRLLSVGKYAPFYDVFAQYEKVKAEELCTTISYDKIETCLDDFDEEPSEITFTNLYSDHPSEAERIEKVQSMPSKQELHLQKAWDVLSVSSVEEWEKLFLCTNTNETQRQALMKTNTLSETDLVEWIKQDYEGVCLPKFYRPFFEMMGRFDLDSLDVDKNTQYPFTEANRTIMKAYKMEIKDAQIMHQLQLQDEIKYATYRGKVYAVSDLPCEEKEAQVKELSQKHWAILQQIYSYLAANSEDSVKAMYEYLFAGMNAIDSLNALDEDIDKLRERYMHPYDDDEEPDDYCDLKIELGGMVRQKLKPIMLDCSTSFFELCAKMGCNQERLNAIVVFAQSETPDYTNYDIKVVLAEINRILDYRKALKDVLMGMIGYIKGDLVNIAQKIEQDSEVV</sequence>
<evidence type="ECO:0000256" key="1">
    <source>
        <dbReference type="ARBA" id="ARBA00001947"/>
    </source>
</evidence>
<keyword evidence="9 13" id="KW-0482">Metalloprotease</keyword>
<dbReference type="Pfam" id="PF01435">
    <property type="entry name" value="Peptidase_M48"/>
    <property type="match status" value="1"/>
</dbReference>
<evidence type="ECO:0000313" key="13">
    <source>
        <dbReference type="EMBL" id="MQN84769.1"/>
    </source>
</evidence>
<comment type="cofactor">
    <cofactor evidence="1">
        <name>Zn(2+)</name>
        <dbReference type="ChEBI" id="CHEBI:29105"/>
    </cofactor>
</comment>
<evidence type="ECO:0000256" key="7">
    <source>
        <dbReference type="ARBA" id="ARBA00022833"/>
    </source>
</evidence>
<dbReference type="PANTHER" id="PTHR43221">
    <property type="entry name" value="PROTEASE HTPX"/>
    <property type="match status" value="1"/>
</dbReference>
<dbReference type="Gene3D" id="3.30.2010.10">
    <property type="entry name" value="Metalloproteases ('zincins'), catalytic domain"/>
    <property type="match status" value="1"/>
</dbReference>
<dbReference type="InterPro" id="IPR001915">
    <property type="entry name" value="Peptidase_M48"/>
</dbReference>
<feature type="domain" description="Peptidase M48" evidence="12">
    <location>
        <begin position="107"/>
        <end position="378"/>
    </location>
</feature>